<dbReference type="PROSITE" id="PS51257">
    <property type="entry name" value="PROKAR_LIPOPROTEIN"/>
    <property type="match status" value="1"/>
</dbReference>
<feature type="signal peptide" evidence="6">
    <location>
        <begin position="1"/>
        <end position="28"/>
    </location>
</feature>
<evidence type="ECO:0008006" key="9">
    <source>
        <dbReference type="Google" id="ProtNLM"/>
    </source>
</evidence>
<keyword evidence="2" id="KW-0812">Transmembrane</keyword>
<protein>
    <recommendedName>
        <fullName evidence="9">Metalloprotease</fullName>
    </recommendedName>
</protein>
<dbReference type="SUPFAM" id="SSF55486">
    <property type="entry name" value="Metalloproteases ('zincins'), catalytic domain"/>
    <property type="match status" value="1"/>
</dbReference>
<name>A0ABP6T9P2_9ACTN</name>
<dbReference type="EMBL" id="BAAAYN010000061">
    <property type="protein sequence ID" value="GAA3396851.1"/>
    <property type="molecule type" value="Genomic_DNA"/>
</dbReference>
<evidence type="ECO:0000256" key="4">
    <source>
        <dbReference type="ARBA" id="ARBA00023136"/>
    </source>
</evidence>
<feature type="region of interest" description="Disordered" evidence="5">
    <location>
        <begin position="31"/>
        <end position="57"/>
    </location>
</feature>
<keyword evidence="4" id="KW-0472">Membrane</keyword>
<accession>A0ABP6T9P2</accession>
<evidence type="ECO:0000313" key="7">
    <source>
        <dbReference type="EMBL" id="GAA3396851.1"/>
    </source>
</evidence>
<keyword evidence="8" id="KW-1185">Reference proteome</keyword>
<gene>
    <name evidence="7" type="ORF">GCM10020369_74950</name>
</gene>
<proteinExistence type="predicted"/>
<keyword evidence="6" id="KW-0732">Signal</keyword>
<dbReference type="PANTHER" id="PTHR30168">
    <property type="entry name" value="PUTATIVE MEMBRANE PROTEIN YPFJ"/>
    <property type="match status" value="1"/>
</dbReference>
<dbReference type="Pfam" id="PF04228">
    <property type="entry name" value="Zn_peptidase"/>
    <property type="match status" value="1"/>
</dbReference>
<evidence type="ECO:0000256" key="6">
    <source>
        <dbReference type="SAM" id="SignalP"/>
    </source>
</evidence>
<evidence type="ECO:0000256" key="2">
    <source>
        <dbReference type="ARBA" id="ARBA00022692"/>
    </source>
</evidence>
<dbReference type="RefSeq" id="WP_345733056.1">
    <property type="nucleotide sequence ID" value="NZ_BAAAYN010000061.1"/>
</dbReference>
<evidence type="ECO:0000313" key="8">
    <source>
        <dbReference type="Proteomes" id="UP001501676"/>
    </source>
</evidence>
<dbReference type="PANTHER" id="PTHR30168:SF0">
    <property type="entry name" value="INNER MEMBRANE PROTEIN"/>
    <property type="match status" value="1"/>
</dbReference>
<evidence type="ECO:0000256" key="1">
    <source>
        <dbReference type="ARBA" id="ARBA00004167"/>
    </source>
</evidence>
<evidence type="ECO:0000256" key="5">
    <source>
        <dbReference type="SAM" id="MobiDB-lite"/>
    </source>
</evidence>
<feature type="chain" id="PRO_5045785941" description="Metalloprotease" evidence="6">
    <location>
        <begin position="29"/>
        <end position="258"/>
    </location>
</feature>
<sequence length="258" mass="27347">MRGMVGIGRRTMALAGAVALLAVAGCTASDQDPAAPSAPRTAASGVPANAASTASTASPNSEFDVEVEAAFRLVADYWDGKFSAGGHDFRPVAAVRPYTKDGELTCAGQAQPTQNAFYCPADDSIGYDVNWVRQSYQQIGDSFVYFLVAHEYGHAIQERVRANRLVSITYELQADCLSGAFVGDSVRSGVLELEDGDLDELTRGVRSLGDRAQGSDAIVTWLAPDAHGSMDQRLSAFARGYRGSIEQCHLDSANGMAL</sequence>
<comment type="caution">
    <text evidence="7">The sequence shown here is derived from an EMBL/GenBank/DDBJ whole genome shotgun (WGS) entry which is preliminary data.</text>
</comment>
<dbReference type="InterPro" id="IPR007343">
    <property type="entry name" value="Uncharacterised_pept_Zn_put"/>
</dbReference>
<dbReference type="Proteomes" id="UP001501676">
    <property type="component" value="Unassembled WGS sequence"/>
</dbReference>
<organism evidence="7 8">
    <name type="scientific">Cryptosporangium minutisporangium</name>
    <dbReference type="NCBI Taxonomy" id="113569"/>
    <lineage>
        <taxon>Bacteria</taxon>
        <taxon>Bacillati</taxon>
        <taxon>Actinomycetota</taxon>
        <taxon>Actinomycetes</taxon>
        <taxon>Cryptosporangiales</taxon>
        <taxon>Cryptosporangiaceae</taxon>
        <taxon>Cryptosporangium</taxon>
    </lineage>
</organism>
<keyword evidence="3" id="KW-1133">Transmembrane helix</keyword>
<evidence type="ECO:0000256" key="3">
    <source>
        <dbReference type="ARBA" id="ARBA00022989"/>
    </source>
</evidence>
<reference evidence="8" key="1">
    <citation type="journal article" date="2019" name="Int. J. Syst. Evol. Microbiol.">
        <title>The Global Catalogue of Microorganisms (GCM) 10K type strain sequencing project: providing services to taxonomists for standard genome sequencing and annotation.</title>
        <authorList>
            <consortium name="The Broad Institute Genomics Platform"/>
            <consortium name="The Broad Institute Genome Sequencing Center for Infectious Disease"/>
            <person name="Wu L."/>
            <person name="Ma J."/>
        </authorList>
    </citation>
    <scope>NUCLEOTIDE SEQUENCE [LARGE SCALE GENOMIC DNA]</scope>
    <source>
        <strain evidence="8">JCM 9458</strain>
    </source>
</reference>
<comment type="subcellular location">
    <subcellularLocation>
        <location evidence="1">Membrane</location>
        <topology evidence="1">Single-pass membrane protein</topology>
    </subcellularLocation>
</comment>